<evidence type="ECO:0000313" key="1">
    <source>
        <dbReference type="EMBL" id="CAK7936762.1"/>
    </source>
</evidence>
<name>A0AAV1URX0_9STRA</name>
<sequence length="69" mass="7630">MDTDGPELVTLLEFLKPPMGKLVRSIRNIHGRCKACSFGTDQVSGEGNSTMLALQNPEGHCFFQGRMFN</sequence>
<dbReference type="EMBL" id="CAKLBY020000225">
    <property type="protein sequence ID" value="CAK7936762.1"/>
    <property type="molecule type" value="Genomic_DNA"/>
</dbReference>
<protein>
    <submittedName>
        <fullName evidence="1">Uncharacterized protein</fullName>
    </submittedName>
</protein>
<proteinExistence type="predicted"/>
<dbReference type="Proteomes" id="UP001162060">
    <property type="component" value="Unassembled WGS sequence"/>
</dbReference>
<evidence type="ECO:0000313" key="2">
    <source>
        <dbReference type="Proteomes" id="UP001162060"/>
    </source>
</evidence>
<organism evidence="1 2">
    <name type="scientific">Peronospora matthiolae</name>
    <dbReference type="NCBI Taxonomy" id="2874970"/>
    <lineage>
        <taxon>Eukaryota</taxon>
        <taxon>Sar</taxon>
        <taxon>Stramenopiles</taxon>
        <taxon>Oomycota</taxon>
        <taxon>Peronosporomycetes</taxon>
        <taxon>Peronosporales</taxon>
        <taxon>Peronosporaceae</taxon>
        <taxon>Peronospora</taxon>
    </lineage>
</organism>
<dbReference type="AlphaFoldDB" id="A0AAV1URX0"/>
<comment type="caution">
    <text evidence="1">The sequence shown here is derived from an EMBL/GenBank/DDBJ whole genome shotgun (WGS) entry which is preliminary data.</text>
</comment>
<accession>A0AAV1URX0</accession>
<reference evidence="1" key="1">
    <citation type="submission" date="2024-01" db="EMBL/GenBank/DDBJ databases">
        <authorList>
            <person name="Webb A."/>
        </authorList>
    </citation>
    <scope>NUCLEOTIDE SEQUENCE</scope>
    <source>
        <strain evidence="1">Pm1</strain>
    </source>
</reference>
<gene>
    <name evidence="1" type="ORF">PM001_LOCUS21912</name>
</gene>